<evidence type="ECO:0000313" key="9">
    <source>
        <dbReference type="Proteomes" id="UP000657006"/>
    </source>
</evidence>
<dbReference type="EMBL" id="JACRSQ010000014">
    <property type="protein sequence ID" value="MBC8543971.1"/>
    <property type="molecule type" value="Genomic_DNA"/>
</dbReference>
<evidence type="ECO:0000256" key="2">
    <source>
        <dbReference type="ARBA" id="ARBA00022525"/>
    </source>
</evidence>
<feature type="domain" description="Gram-positive cocci surface proteins LPxTG" evidence="7">
    <location>
        <begin position="611"/>
        <end position="647"/>
    </location>
</feature>
<dbReference type="SMART" id="SM00710">
    <property type="entry name" value="PbH1"/>
    <property type="match status" value="3"/>
</dbReference>
<evidence type="ECO:0000256" key="1">
    <source>
        <dbReference type="ARBA" id="ARBA00022512"/>
    </source>
</evidence>
<feature type="transmembrane region" description="Helical" evidence="5">
    <location>
        <begin position="621"/>
        <end position="640"/>
    </location>
</feature>
<evidence type="ECO:0000313" key="8">
    <source>
        <dbReference type="EMBL" id="MBC8543971.1"/>
    </source>
</evidence>
<gene>
    <name evidence="8" type="ORF">H8730_10480</name>
</gene>
<keyword evidence="3 6" id="KW-0732">Signal</keyword>
<accession>A0A926DTV3</accession>
<comment type="caution">
    <text evidence="8">The sequence shown here is derived from an EMBL/GenBank/DDBJ whole genome shotgun (WGS) entry which is preliminary data.</text>
</comment>
<evidence type="ECO:0000256" key="4">
    <source>
        <dbReference type="ARBA" id="ARBA00023088"/>
    </source>
</evidence>
<evidence type="ECO:0000259" key="7">
    <source>
        <dbReference type="PROSITE" id="PS50847"/>
    </source>
</evidence>
<dbReference type="SUPFAM" id="SSF51126">
    <property type="entry name" value="Pectin lyase-like"/>
    <property type="match status" value="1"/>
</dbReference>
<keyword evidence="4" id="KW-0572">Peptidoglycan-anchor</keyword>
<evidence type="ECO:0000256" key="6">
    <source>
        <dbReference type="SAM" id="SignalP"/>
    </source>
</evidence>
<name>A0A926DTV3_9FIRM</name>
<dbReference type="Gene3D" id="2.160.20.20">
    <property type="match status" value="1"/>
</dbReference>
<dbReference type="InterPro" id="IPR012332">
    <property type="entry name" value="Autotransporter_pectin_lyase_C"/>
</dbReference>
<feature type="signal peptide" evidence="6">
    <location>
        <begin position="1"/>
        <end position="35"/>
    </location>
</feature>
<keyword evidence="5" id="KW-0472">Membrane</keyword>
<evidence type="ECO:0000256" key="3">
    <source>
        <dbReference type="ARBA" id="ARBA00022729"/>
    </source>
</evidence>
<proteinExistence type="predicted"/>
<dbReference type="InterPro" id="IPR011050">
    <property type="entry name" value="Pectin_lyase_fold/virulence"/>
</dbReference>
<feature type="chain" id="PRO_5036905621" evidence="6">
    <location>
        <begin position="36"/>
        <end position="647"/>
    </location>
</feature>
<keyword evidence="9" id="KW-1185">Reference proteome</keyword>
<reference evidence="8" key="1">
    <citation type="submission" date="2020-08" db="EMBL/GenBank/DDBJ databases">
        <title>Genome public.</title>
        <authorList>
            <person name="Liu C."/>
            <person name="Sun Q."/>
        </authorList>
    </citation>
    <scope>NUCLEOTIDE SEQUENCE</scope>
    <source>
        <strain evidence="8">NSJ-32</strain>
    </source>
</reference>
<dbReference type="AlphaFoldDB" id="A0A926DTV3"/>
<keyword evidence="5" id="KW-0812">Transmembrane</keyword>
<dbReference type="InterPro" id="IPR006626">
    <property type="entry name" value="PbH1"/>
</dbReference>
<dbReference type="Proteomes" id="UP000657006">
    <property type="component" value="Unassembled WGS sequence"/>
</dbReference>
<dbReference type="PROSITE" id="PS50847">
    <property type="entry name" value="GRAM_POS_ANCHORING"/>
    <property type="match status" value="1"/>
</dbReference>
<protein>
    <submittedName>
        <fullName evidence="8">Right-handed parallel beta-helix repeat-containing protein</fullName>
    </submittedName>
</protein>
<keyword evidence="2" id="KW-0964">Secreted</keyword>
<dbReference type="RefSeq" id="WP_177719637.1">
    <property type="nucleotide sequence ID" value="NZ_JACRSQ010000014.1"/>
</dbReference>
<organism evidence="8 9">
    <name type="scientific">Bianquea renquensis</name>
    <dbReference type="NCBI Taxonomy" id="2763661"/>
    <lineage>
        <taxon>Bacteria</taxon>
        <taxon>Bacillati</taxon>
        <taxon>Bacillota</taxon>
        <taxon>Clostridia</taxon>
        <taxon>Eubacteriales</taxon>
        <taxon>Bianqueaceae</taxon>
        <taxon>Bianquea</taxon>
    </lineage>
</organism>
<keyword evidence="5" id="KW-1133">Transmembrane helix</keyword>
<evidence type="ECO:0000256" key="5">
    <source>
        <dbReference type="SAM" id="Phobius"/>
    </source>
</evidence>
<sequence length="647" mass="68138">MKFGYRGKKRETAIGGRLLLALCMVLTLTPVTVFAASSDTCPGGSTCAHAAAIGNVHYDTLQEAIDEAASGSEIVLLKNTDETEVRFKKEGTYTLNLNEKTLSTTAVNSDIIGILTPNLTLTIKNGSLTSEAEGTYGIYAYNSTPSDASIRDCANLNLTLDTITLTSADQSLGVQGLNSNQNVTVRNSVITTQSTGIYFPPKSGTLTIENSTITAVDNGIVVKGGEVVVNEDTKITATGTPEPHDEPYDGNTSGLGFPQTGNAIYVEGGYTVSSNSGTVARPIAVTINDGTFESENAVAIAVNYLTDTSTQGAQITGGVFSSDVEQFVAEDAASVRVTSGEESTFYVGTSETVAQRVADAVASGDTVTVKNGDVSLTGLPNNVTVQNDGTGNVTANGVEVGDRSVITHTHIWGTPTWVWEDDYSGATATFTCTGDASHTEILSAALTGETAPATCTEAGQTVYTASVEFNGETYTDTKTAVLPAAGHTLTHHERVEATCTAEGSKEYWSCSVCGKNFSDAEGTDEITETVIPLIDHTYDSGWKSDDTNHWHECACGAKADEAAHHFKWVLDREATETEAGSKHEECEDCGYQKDAVEIPATGTDTMDPSDSPRTGDNRNPLLWLLLLVLAGSGLTGTILYSRGKKVS</sequence>
<keyword evidence="1" id="KW-0134">Cell wall</keyword>
<dbReference type="InterPro" id="IPR019931">
    <property type="entry name" value="LPXTG_anchor"/>
</dbReference>